<feature type="transmembrane region" description="Helical" evidence="6">
    <location>
        <begin position="138"/>
        <end position="161"/>
    </location>
</feature>
<evidence type="ECO:0000256" key="4">
    <source>
        <dbReference type="ARBA" id="ARBA00022989"/>
    </source>
</evidence>
<feature type="transmembrane region" description="Helical" evidence="6">
    <location>
        <begin position="316"/>
        <end position="335"/>
    </location>
</feature>
<dbReference type="PROSITE" id="PS50850">
    <property type="entry name" value="MFS"/>
    <property type="match status" value="1"/>
</dbReference>
<evidence type="ECO:0000259" key="7">
    <source>
        <dbReference type="PROSITE" id="PS50850"/>
    </source>
</evidence>
<dbReference type="EMBL" id="CP109527">
    <property type="protein sequence ID" value="WTY34384.1"/>
    <property type="molecule type" value="Genomic_DNA"/>
</dbReference>
<feature type="transmembrane region" description="Helical" evidence="6">
    <location>
        <begin position="342"/>
        <end position="361"/>
    </location>
</feature>
<dbReference type="InterPro" id="IPR036259">
    <property type="entry name" value="MFS_trans_sf"/>
</dbReference>
<feature type="transmembrane region" description="Helical" evidence="6">
    <location>
        <begin position="167"/>
        <end position="189"/>
    </location>
</feature>
<feature type="transmembrane region" description="Helical" evidence="6">
    <location>
        <begin position="272"/>
        <end position="296"/>
    </location>
</feature>
<evidence type="ECO:0000313" key="9">
    <source>
        <dbReference type="Proteomes" id="UP001621418"/>
    </source>
</evidence>
<dbReference type="PANTHER" id="PTHR42718:SF9">
    <property type="entry name" value="MAJOR FACILITATOR SUPERFAMILY MULTIDRUG TRANSPORTER MFSC"/>
    <property type="match status" value="1"/>
</dbReference>
<feature type="transmembrane region" description="Helical" evidence="6">
    <location>
        <begin position="201"/>
        <end position="221"/>
    </location>
</feature>
<evidence type="ECO:0000256" key="5">
    <source>
        <dbReference type="ARBA" id="ARBA00023136"/>
    </source>
</evidence>
<evidence type="ECO:0000256" key="6">
    <source>
        <dbReference type="SAM" id="Phobius"/>
    </source>
</evidence>
<protein>
    <submittedName>
        <fullName evidence="8">MFS transporter</fullName>
    </submittedName>
</protein>
<dbReference type="Proteomes" id="UP001621418">
    <property type="component" value="Chromosome"/>
</dbReference>
<organism evidence="8 9">
    <name type="scientific">Nocardia salmonicida</name>
    <dbReference type="NCBI Taxonomy" id="53431"/>
    <lineage>
        <taxon>Bacteria</taxon>
        <taxon>Bacillati</taxon>
        <taxon>Actinomycetota</taxon>
        <taxon>Actinomycetes</taxon>
        <taxon>Mycobacteriales</taxon>
        <taxon>Nocardiaceae</taxon>
        <taxon>Nocardia</taxon>
    </lineage>
</organism>
<sequence length="482" mass="49819">MSTITAEISRRPYPIVLAALIAAEATSSFEGGMLISALPSLMAEFNVTAADISWALTGFFLMFGASAAIGGRLGDLLGRKKVLVVALLLSIIGSLVSIGTGTFIGVVIGRTLQGVSGAVLPLVLGIGREAVEPKRVPVTLSVVAGINVLAGAGGFYVSGLLVEHINWHSIFIVSAVLAAVAALLCAVGLERSPVTRRKGEKFDYVGGVLFVPAICLVLYGVTDSLTKGWGSSGVLGTIGIGVVIGVIWVLWELRVENPMLNLRLLSKPPYALTVAIFACVSFGAIGGMQLVQPILFQSPTSAPLGLGITPSQYGQIGLGLAIVGFLFTPLCGRLVTRSGARLPIRLGAVISLVTMPFLYILRDNLAAMIFLLVVSGVGATFILCAIPNVLTEFLPQENMGEAMGVVGVVGSIFSSVGISIFAVALSSSVVPGTQLPQVSAYAITVALTAAGIVLALAAAFLLPRRDQRSATVAEPQPVLAQE</sequence>
<name>A0ABZ1N375_9NOCA</name>
<dbReference type="Gene3D" id="1.20.1720.10">
    <property type="entry name" value="Multidrug resistance protein D"/>
    <property type="match status" value="1"/>
</dbReference>
<feature type="transmembrane region" description="Helical" evidence="6">
    <location>
        <begin position="438"/>
        <end position="462"/>
    </location>
</feature>
<dbReference type="SUPFAM" id="SSF103473">
    <property type="entry name" value="MFS general substrate transporter"/>
    <property type="match status" value="1"/>
</dbReference>
<feature type="transmembrane region" description="Helical" evidence="6">
    <location>
        <begin position="233"/>
        <end position="251"/>
    </location>
</feature>
<reference evidence="8 9" key="1">
    <citation type="submission" date="2022-10" db="EMBL/GenBank/DDBJ databases">
        <title>The complete genomes of actinobacterial strains from the NBC collection.</title>
        <authorList>
            <person name="Joergensen T.S."/>
            <person name="Alvarez Arevalo M."/>
            <person name="Sterndorff E.B."/>
            <person name="Faurdal D."/>
            <person name="Vuksanovic O."/>
            <person name="Mourched A.-S."/>
            <person name="Charusanti P."/>
            <person name="Shaw S."/>
            <person name="Blin K."/>
            <person name="Weber T."/>
        </authorList>
    </citation>
    <scope>NUCLEOTIDE SEQUENCE [LARGE SCALE GENOMIC DNA]</scope>
    <source>
        <strain evidence="8 9">NBC_01413</strain>
    </source>
</reference>
<feature type="domain" description="Major facilitator superfamily (MFS) profile" evidence="7">
    <location>
        <begin position="16"/>
        <end position="466"/>
    </location>
</feature>
<feature type="transmembrane region" description="Helical" evidence="6">
    <location>
        <begin position="114"/>
        <end position="131"/>
    </location>
</feature>
<dbReference type="RefSeq" id="WP_405146711.1">
    <property type="nucleotide sequence ID" value="NZ_CP109527.1"/>
</dbReference>
<keyword evidence="3 6" id="KW-0812">Transmembrane</keyword>
<evidence type="ECO:0000313" key="8">
    <source>
        <dbReference type="EMBL" id="WTY34384.1"/>
    </source>
</evidence>
<feature type="transmembrane region" description="Helical" evidence="6">
    <location>
        <begin position="82"/>
        <end position="108"/>
    </location>
</feature>
<evidence type="ECO:0000256" key="2">
    <source>
        <dbReference type="ARBA" id="ARBA00022448"/>
    </source>
</evidence>
<keyword evidence="4 6" id="KW-1133">Transmembrane helix</keyword>
<dbReference type="PANTHER" id="PTHR42718">
    <property type="entry name" value="MAJOR FACILITATOR SUPERFAMILY MULTIDRUG TRANSPORTER MFSC"/>
    <property type="match status" value="1"/>
</dbReference>
<comment type="subcellular location">
    <subcellularLocation>
        <location evidence="1">Cell membrane</location>
        <topology evidence="1">Multi-pass membrane protein</topology>
    </subcellularLocation>
</comment>
<feature type="transmembrane region" description="Helical" evidence="6">
    <location>
        <begin position="402"/>
        <end position="426"/>
    </location>
</feature>
<gene>
    <name evidence="8" type="ORF">OG308_24100</name>
</gene>
<keyword evidence="2" id="KW-0813">Transport</keyword>
<evidence type="ECO:0000256" key="3">
    <source>
        <dbReference type="ARBA" id="ARBA00022692"/>
    </source>
</evidence>
<feature type="transmembrane region" description="Helical" evidence="6">
    <location>
        <begin position="367"/>
        <end position="390"/>
    </location>
</feature>
<dbReference type="Gene3D" id="1.20.1250.20">
    <property type="entry name" value="MFS general substrate transporter like domains"/>
    <property type="match status" value="1"/>
</dbReference>
<keyword evidence="9" id="KW-1185">Reference proteome</keyword>
<dbReference type="InterPro" id="IPR020846">
    <property type="entry name" value="MFS_dom"/>
</dbReference>
<accession>A0ABZ1N375</accession>
<dbReference type="Pfam" id="PF07690">
    <property type="entry name" value="MFS_1"/>
    <property type="match status" value="1"/>
</dbReference>
<evidence type="ECO:0000256" key="1">
    <source>
        <dbReference type="ARBA" id="ARBA00004651"/>
    </source>
</evidence>
<feature type="transmembrane region" description="Helical" evidence="6">
    <location>
        <begin position="52"/>
        <end position="70"/>
    </location>
</feature>
<keyword evidence="5 6" id="KW-0472">Membrane</keyword>
<proteinExistence type="predicted"/>
<dbReference type="InterPro" id="IPR011701">
    <property type="entry name" value="MFS"/>
</dbReference>